<evidence type="ECO:0000313" key="2">
    <source>
        <dbReference type="Proteomes" id="UP000504882"/>
    </source>
</evidence>
<accession>A0ABY2E9G1</accession>
<gene>
    <name evidence="1" type="ORF">EXU48_00200</name>
</gene>
<evidence type="ECO:0000313" key="1">
    <source>
        <dbReference type="EMBL" id="TDE99138.1"/>
    </source>
</evidence>
<dbReference type="EMBL" id="SMNA01000001">
    <property type="protein sequence ID" value="TDE99138.1"/>
    <property type="molecule type" value="Genomic_DNA"/>
</dbReference>
<sequence length="114" mass="12569">MTGENADNTAAQRRTELSDLRVVVDRIEGRSVCGLRPGDSFDVTCSSRLSIPAGRHFCLYALSAVLPLLPAAQRSVDPDDWLASDEVACPDPEERLIMRIERTGRRSIPTEDLT</sequence>
<dbReference type="NCBIfam" id="TIGR04076">
    <property type="entry name" value="TIGR04076 family protein"/>
    <property type="match status" value="1"/>
</dbReference>
<comment type="caution">
    <text evidence="1">The sequence shown here is derived from an EMBL/GenBank/DDBJ whole genome shotgun (WGS) entry which is preliminary data.</text>
</comment>
<organism evidence="1 2">
    <name type="scientific">Occultella glacieicola</name>
    <dbReference type="NCBI Taxonomy" id="2518684"/>
    <lineage>
        <taxon>Bacteria</taxon>
        <taxon>Bacillati</taxon>
        <taxon>Actinomycetota</taxon>
        <taxon>Actinomycetes</taxon>
        <taxon>Micrococcales</taxon>
        <taxon>Ruaniaceae</taxon>
        <taxon>Occultella</taxon>
    </lineage>
</organism>
<dbReference type="Proteomes" id="UP000504882">
    <property type="component" value="Unassembled WGS sequence"/>
</dbReference>
<dbReference type="InterPro" id="IPR023811">
    <property type="entry name" value="CHP04076"/>
</dbReference>
<name>A0ABY2E9G1_9MICO</name>
<proteinExistence type="predicted"/>
<keyword evidence="2" id="KW-1185">Reference proteome</keyword>
<reference evidence="1 2" key="1">
    <citation type="submission" date="2019-03" db="EMBL/GenBank/DDBJ databases">
        <title>Genomic features of bacteria from cold environments.</title>
        <authorList>
            <person name="Shen L."/>
        </authorList>
    </citation>
    <scope>NUCLEOTIDE SEQUENCE [LARGE SCALE GENOMIC DNA]</scope>
    <source>
        <strain evidence="2">T3246-1</strain>
    </source>
</reference>
<protein>
    <submittedName>
        <fullName evidence="1">TIGR04076 family protein</fullName>
    </submittedName>
</protein>